<dbReference type="InterPro" id="IPR050111">
    <property type="entry name" value="C-type_lectin/snaclec_domain"/>
</dbReference>
<dbReference type="SUPFAM" id="SSF56436">
    <property type="entry name" value="C-type lectin-like"/>
    <property type="match status" value="1"/>
</dbReference>
<accession>F2IFD0</accession>
<dbReference type="AlphaFoldDB" id="F2IFD0"/>
<evidence type="ECO:0000313" key="5">
    <source>
        <dbReference type="Proteomes" id="UP000007463"/>
    </source>
</evidence>
<gene>
    <name evidence="4" type="ordered locus">Fluta_2633</name>
</gene>
<dbReference type="InterPro" id="IPR016187">
    <property type="entry name" value="CTDL_fold"/>
</dbReference>
<sequence length="269" mass="29557" precursor="true">MKTLILTLVFLTFKSILFAQCPLNMANIYSFNVNNVQYEIVKENLNWTSAAACAVSRGGKLVEINSQQEQDSIFRYVNLAGIVASNTIAWDGGQASYLWIGGNDLASEGNWVWNGDNNGSSIPFWIGTASGAPVGGLYSNWGDEPDNWNQQDALGFAFTDWPLGLAGEWNDIFATDQLYYIIEFANTAKIQENPTEISFSVFPNPANDEINVKLPDNEMGTIQITDLLGNCILVTEVQNTISIADLPNGIYFLTVSSGHKASTQLFVKE</sequence>
<dbReference type="eggNOG" id="COG2931">
    <property type="taxonomic scope" value="Bacteria"/>
</dbReference>
<dbReference type="NCBIfam" id="TIGR04183">
    <property type="entry name" value="Por_Secre_tail"/>
    <property type="match status" value="1"/>
</dbReference>
<dbReference type="EMBL" id="CP002542">
    <property type="protein sequence ID" value="AEA44615.1"/>
    <property type="molecule type" value="Genomic_DNA"/>
</dbReference>
<proteinExistence type="predicted"/>
<dbReference type="InterPro" id="IPR026444">
    <property type="entry name" value="Secre_tail"/>
</dbReference>
<feature type="chain" id="PRO_5003283403" evidence="2">
    <location>
        <begin position="20"/>
        <end position="269"/>
    </location>
</feature>
<dbReference type="Pfam" id="PF00059">
    <property type="entry name" value="Lectin_C"/>
    <property type="match status" value="1"/>
</dbReference>
<dbReference type="KEGG" id="fte:Fluta_2633"/>
<dbReference type="Proteomes" id="UP000007463">
    <property type="component" value="Chromosome"/>
</dbReference>
<name>F2IFD0_FLUTR</name>
<evidence type="ECO:0000259" key="3">
    <source>
        <dbReference type="PROSITE" id="PS50041"/>
    </source>
</evidence>
<keyword evidence="5" id="KW-1185">Reference proteome</keyword>
<dbReference type="Gene3D" id="3.10.100.10">
    <property type="entry name" value="Mannose-Binding Protein A, subunit A"/>
    <property type="match status" value="1"/>
</dbReference>
<dbReference type="STRING" id="755732.Fluta_2633"/>
<reference evidence="4 5" key="1">
    <citation type="journal article" date="2011" name="Stand. Genomic Sci.">
        <title>Complete genome sequence of the gliding freshwater bacterium Fluviicola taffensis type strain (RW262).</title>
        <authorList>
            <person name="Woyke T."/>
            <person name="Chertkov O."/>
            <person name="Lapidus A."/>
            <person name="Nolan M."/>
            <person name="Lucas S."/>
            <person name="Del Rio T.G."/>
            <person name="Tice H."/>
            <person name="Cheng J.F."/>
            <person name="Tapia R."/>
            <person name="Han C."/>
            <person name="Goodwin L."/>
            <person name="Pitluck S."/>
            <person name="Liolios K."/>
            <person name="Pagani I."/>
            <person name="Ivanova N."/>
            <person name="Huntemann M."/>
            <person name="Mavromatis K."/>
            <person name="Mikhailova N."/>
            <person name="Pati A."/>
            <person name="Chen A."/>
            <person name="Palaniappan K."/>
            <person name="Land M."/>
            <person name="Hauser L."/>
            <person name="Brambilla E.M."/>
            <person name="Rohde M."/>
            <person name="Mwirichia R."/>
            <person name="Sikorski J."/>
            <person name="Tindall B.J."/>
            <person name="Goker M."/>
            <person name="Bristow J."/>
            <person name="Eisen J.A."/>
            <person name="Markowitz V."/>
            <person name="Hugenholtz P."/>
            <person name="Klenk H.P."/>
            <person name="Kyrpides N.C."/>
        </authorList>
    </citation>
    <scope>NUCLEOTIDE SEQUENCE [LARGE SCALE GENOMIC DNA]</scope>
    <source>
        <strain evidence="5">DSM 16823 / RW262 / RW262</strain>
    </source>
</reference>
<dbReference type="RefSeq" id="WP_013687385.1">
    <property type="nucleotide sequence ID" value="NC_015321.1"/>
</dbReference>
<feature type="domain" description="C-type lectin" evidence="3">
    <location>
        <begin position="33"/>
        <end position="183"/>
    </location>
</feature>
<keyword evidence="1 2" id="KW-0732">Signal</keyword>
<dbReference type="HOGENOM" id="CLU_1033467_0_0_10"/>
<evidence type="ECO:0000256" key="2">
    <source>
        <dbReference type="SAM" id="SignalP"/>
    </source>
</evidence>
<dbReference type="PROSITE" id="PS50041">
    <property type="entry name" value="C_TYPE_LECTIN_2"/>
    <property type="match status" value="1"/>
</dbReference>
<evidence type="ECO:0000313" key="4">
    <source>
        <dbReference type="EMBL" id="AEA44615.1"/>
    </source>
</evidence>
<reference evidence="5" key="2">
    <citation type="submission" date="2011-02" db="EMBL/GenBank/DDBJ databases">
        <title>The complete genome of Fluviicola taffensis DSM 16823.</title>
        <authorList>
            <consortium name="US DOE Joint Genome Institute (JGI-PGF)"/>
            <person name="Lucas S."/>
            <person name="Copeland A."/>
            <person name="Lapidus A."/>
            <person name="Bruce D."/>
            <person name="Goodwin L."/>
            <person name="Pitluck S."/>
            <person name="Kyrpides N."/>
            <person name="Mavromatis K."/>
            <person name="Ivanova N."/>
            <person name="Mikhailova N."/>
            <person name="Pagani I."/>
            <person name="Chertkov O."/>
            <person name="Detter J.C."/>
            <person name="Han C."/>
            <person name="Tapia R."/>
            <person name="Land M."/>
            <person name="Hauser L."/>
            <person name="Markowitz V."/>
            <person name="Cheng J.-F."/>
            <person name="Hugenholtz P."/>
            <person name="Woyke T."/>
            <person name="Wu D."/>
            <person name="Tindall B."/>
            <person name="Pomrenke H.G."/>
            <person name="Brambilla E."/>
            <person name="Klenk H.-P."/>
            <person name="Eisen J.A."/>
        </authorList>
    </citation>
    <scope>NUCLEOTIDE SEQUENCE [LARGE SCALE GENOMIC DNA]</scope>
    <source>
        <strain evidence="5">DSM 16823 / RW262 / RW262</strain>
    </source>
</reference>
<protein>
    <submittedName>
        <fullName evidence="4">C-type lectin domain protein</fullName>
    </submittedName>
</protein>
<dbReference type="Pfam" id="PF18962">
    <property type="entry name" value="Por_Secre_tail"/>
    <property type="match status" value="1"/>
</dbReference>
<dbReference type="InterPro" id="IPR001304">
    <property type="entry name" value="C-type_lectin-like"/>
</dbReference>
<dbReference type="GO" id="GO:0030246">
    <property type="term" value="F:carbohydrate binding"/>
    <property type="evidence" value="ECO:0007669"/>
    <property type="project" value="UniProtKB-KW"/>
</dbReference>
<evidence type="ECO:0000256" key="1">
    <source>
        <dbReference type="ARBA" id="ARBA00022729"/>
    </source>
</evidence>
<dbReference type="InterPro" id="IPR016186">
    <property type="entry name" value="C-type_lectin-like/link_sf"/>
</dbReference>
<dbReference type="PANTHER" id="PTHR22803">
    <property type="entry name" value="MANNOSE, PHOSPHOLIPASE, LECTIN RECEPTOR RELATED"/>
    <property type="match status" value="1"/>
</dbReference>
<keyword evidence="4" id="KW-0430">Lectin</keyword>
<organism evidence="4 5">
    <name type="scientific">Fluviicola taffensis (strain DSM 16823 / NCIMB 13979 / RW262)</name>
    <dbReference type="NCBI Taxonomy" id="755732"/>
    <lineage>
        <taxon>Bacteria</taxon>
        <taxon>Pseudomonadati</taxon>
        <taxon>Bacteroidota</taxon>
        <taxon>Flavobacteriia</taxon>
        <taxon>Flavobacteriales</taxon>
        <taxon>Crocinitomicaceae</taxon>
        <taxon>Fluviicola</taxon>
    </lineage>
</organism>
<dbReference type="OrthoDB" id="7012117at2"/>
<feature type="signal peptide" evidence="2">
    <location>
        <begin position="1"/>
        <end position="19"/>
    </location>
</feature>